<comment type="caution">
    <text evidence="2">The sequence shown here is derived from an EMBL/GenBank/DDBJ whole genome shotgun (WGS) entry which is preliminary data.</text>
</comment>
<dbReference type="Proteomes" id="UP001054945">
    <property type="component" value="Unassembled WGS sequence"/>
</dbReference>
<sequence length="80" mass="8668">MDAVCSGWTIFREPQGFFVFPIICAGGTFLCSGISFTCKSCICDTSLLSREDSVMDGRSDEGTGGWMHAKPRSDLATNTF</sequence>
<evidence type="ECO:0000313" key="3">
    <source>
        <dbReference type="Proteomes" id="UP001054945"/>
    </source>
</evidence>
<proteinExistence type="predicted"/>
<organism evidence="2 3">
    <name type="scientific">Caerostris extrusa</name>
    <name type="common">Bark spider</name>
    <name type="synonym">Caerostris bankana</name>
    <dbReference type="NCBI Taxonomy" id="172846"/>
    <lineage>
        <taxon>Eukaryota</taxon>
        <taxon>Metazoa</taxon>
        <taxon>Ecdysozoa</taxon>
        <taxon>Arthropoda</taxon>
        <taxon>Chelicerata</taxon>
        <taxon>Arachnida</taxon>
        <taxon>Araneae</taxon>
        <taxon>Araneomorphae</taxon>
        <taxon>Entelegynae</taxon>
        <taxon>Araneoidea</taxon>
        <taxon>Araneidae</taxon>
        <taxon>Caerostris</taxon>
    </lineage>
</organism>
<evidence type="ECO:0000313" key="2">
    <source>
        <dbReference type="EMBL" id="GIZ00769.1"/>
    </source>
</evidence>
<dbReference type="EMBL" id="BPLR01001202">
    <property type="protein sequence ID" value="GIZ00769.1"/>
    <property type="molecule type" value="Genomic_DNA"/>
</dbReference>
<accession>A0AAV4Y1P2</accession>
<gene>
    <name evidence="2" type="ORF">CEXT_203851</name>
</gene>
<feature type="region of interest" description="Disordered" evidence="1">
    <location>
        <begin position="54"/>
        <end position="80"/>
    </location>
</feature>
<keyword evidence="3" id="KW-1185">Reference proteome</keyword>
<evidence type="ECO:0000256" key="1">
    <source>
        <dbReference type="SAM" id="MobiDB-lite"/>
    </source>
</evidence>
<name>A0AAV4Y1P2_CAEEX</name>
<protein>
    <submittedName>
        <fullName evidence="2">Uncharacterized protein</fullName>
    </submittedName>
</protein>
<dbReference type="AlphaFoldDB" id="A0AAV4Y1P2"/>
<reference evidence="2 3" key="1">
    <citation type="submission" date="2021-06" db="EMBL/GenBank/DDBJ databases">
        <title>Caerostris extrusa draft genome.</title>
        <authorList>
            <person name="Kono N."/>
            <person name="Arakawa K."/>
        </authorList>
    </citation>
    <scope>NUCLEOTIDE SEQUENCE [LARGE SCALE GENOMIC DNA]</scope>
</reference>